<proteinExistence type="predicted"/>
<keyword evidence="2" id="KW-1185">Reference proteome</keyword>
<evidence type="ECO:0000313" key="2">
    <source>
        <dbReference type="Proteomes" id="UP000315724"/>
    </source>
</evidence>
<dbReference type="AlphaFoldDB" id="A0A517QVE2"/>
<organism evidence="1 2">
    <name type="scientific">Thalassoglobus polymorphus</name>
    <dbReference type="NCBI Taxonomy" id="2527994"/>
    <lineage>
        <taxon>Bacteria</taxon>
        <taxon>Pseudomonadati</taxon>
        <taxon>Planctomycetota</taxon>
        <taxon>Planctomycetia</taxon>
        <taxon>Planctomycetales</taxon>
        <taxon>Planctomycetaceae</taxon>
        <taxon>Thalassoglobus</taxon>
    </lineage>
</organism>
<evidence type="ECO:0000313" key="1">
    <source>
        <dbReference type="EMBL" id="QDT35561.1"/>
    </source>
</evidence>
<protein>
    <submittedName>
        <fullName evidence="1">Uncharacterized protein</fullName>
    </submittedName>
</protein>
<reference evidence="1 2" key="1">
    <citation type="submission" date="2019-02" db="EMBL/GenBank/DDBJ databases">
        <title>Deep-cultivation of Planctomycetes and their phenomic and genomic characterization uncovers novel biology.</title>
        <authorList>
            <person name="Wiegand S."/>
            <person name="Jogler M."/>
            <person name="Boedeker C."/>
            <person name="Pinto D."/>
            <person name="Vollmers J."/>
            <person name="Rivas-Marin E."/>
            <person name="Kohn T."/>
            <person name="Peeters S.H."/>
            <person name="Heuer A."/>
            <person name="Rast P."/>
            <person name="Oberbeckmann S."/>
            <person name="Bunk B."/>
            <person name="Jeske O."/>
            <person name="Meyerdierks A."/>
            <person name="Storesund J.E."/>
            <person name="Kallscheuer N."/>
            <person name="Luecker S."/>
            <person name="Lage O.M."/>
            <person name="Pohl T."/>
            <person name="Merkel B.J."/>
            <person name="Hornburger P."/>
            <person name="Mueller R.-W."/>
            <person name="Bruemmer F."/>
            <person name="Labrenz M."/>
            <person name="Spormann A.M."/>
            <person name="Op den Camp H."/>
            <person name="Overmann J."/>
            <person name="Amann R."/>
            <person name="Jetten M.S.M."/>
            <person name="Mascher T."/>
            <person name="Medema M.H."/>
            <person name="Devos D.P."/>
            <person name="Kaster A.-K."/>
            <person name="Ovreas L."/>
            <person name="Rohde M."/>
            <person name="Galperin M.Y."/>
            <person name="Jogler C."/>
        </authorList>
    </citation>
    <scope>NUCLEOTIDE SEQUENCE [LARGE SCALE GENOMIC DNA]</scope>
    <source>
        <strain evidence="1 2">Mal48</strain>
    </source>
</reference>
<dbReference type="EMBL" id="CP036267">
    <property type="protein sequence ID" value="QDT35561.1"/>
    <property type="molecule type" value="Genomic_DNA"/>
</dbReference>
<dbReference type="Proteomes" id="UP000315724">
    <property type="component" value="Chromosome"/>
</dbReference>
<name>A0A517QVE2_9PLAN</name>
<sequence>MQDNCTGNTLPGSFDSSGGAFQNGYCIWKGTILISSHCKEGYNCGGGPPKDYVPRFEGECVKIGCSKSPTMK</sequence>
<dbReference type="KEGG" id="tpol:Mal48_48390"/>
<accession>A0A517QVE2</accession>
<gene>
    <name evidence="1" type="ORF">Mal48_48390</name>
</gene>